<evidence type="ECO:0008006" key="3">
    <source>
        <dbReference type="Google" id="ProtNLM"/>
    </source>
</evidence>
<dbReference type="PANTHER" id="PTHR31694">
    <property type="entry name" value="DESICCATION-LIKE PROTEIN"/>
    <property type="match status" value="1"/>
</dbReference>
<dbReference type="OMA" id="AWSCRAI"/>
<sequence>MAWSCRAIRQAVGGFPRPAIDLGADRFAMVMDDAMGVRLDPPFDPYASSVNFLLASYVFPHITAAATMGISSSLMGFLSKRLQASILAVEAGQDAVIRLLLYQRADEAVPPYQGHTVADFTRRISEWRNRMSGCGAKDEGVKVLDRQQGAERRTISNILGAGDDSLGFQRTPAEVLRILYGSRNEQIPGGFLPRGANGTIARGFFQLA</sequence>
<dbReference type="EMBL" id="CM016554">
    <property type="protein sequence ID" value="TKW24208.1"/>
    <property type="molecule type" value="Genomic_DNA"/>
</dbReference>
<name>A0A4U6V559_SETVI</name>
<dbReference type="Gramene" id="TKW24208">
    <property type="protein sequence ID" value="TKW24208"/>
    <property type="gene ID" value="SEVIR_3G037901v2"/>
</dbReference>
<reference evidence="1" key="1">
    <citation type="submission" date="2019-03" db="EMBL/GenBank/DDBJ databases">
        <title>WGS assembly of Setaria viridis.</title>
        <authorList>
            <person name="Huang P."/>
            <person name="Jenkins J."/>
            <person name="Grimwood J."/>
            <person name="Barry K."/>
            <person name="Healey A."/>
            <person name="Mamidi S."/>
            <person name="Sreedasyam A."/>
            <person name="Shu S."/>
            <person name="Feldman M."/>
            <person name="Wu J."/>
            <person name="Yu Y."/>
            <person name="Chen C."/>
            <person name="Johnson J."/>
            <person name="Rokhsar D."/>
            <person name="Baxter I."/>
            <person name="Schmutz J."/>
            <person name="Brutnell T."/>
            <person name="Kellogg E."/>
        </authorList>
    </citation>
    <scope>NUCLEOTIDE SEQUENCE [LARGE SCALE GENOMIC DNA]</scope>
</reference>
<evidence type="ECO:0000313" key="2">
    <source>
        <dbReference type="Proteomes" id="UP000298652"/>
    </source>
</evidence>
<dbReference type="Proteomes" id="UP000298652">
    <property type="component" value="Chromosome 3"/>
</dbReference>
<gene>
    <name evidence="1" type="ORF">SEVIR_3G037901v2</name>
</gene>
<organism evidence="1 2">
    <name type="scientific">Setaria viridis</name>
    <name type="common">Green bristlegrass</name>
    <name type="synonym">Setaria italica subsp. viridis</name>
    <dbReference type="NCBI Taxonomy" id="4556"/>
    <lineage>
        <taxon>Eukaryota</taxon>
        <taxon>Viridiplantae</taxon>
        <taxon>Streptophyta</taxon>
        <taxon>Embryophyta</taxon>
        <taxon>Tracheophyta</taxon>
        <taxon>Spermatophyta</taxon>
        <taxon>Magnoliopsida</taxon>
        <taxon>Liliopsida</taxon>
        <taxon>Poales</taxon>
        <taxon>Poaceae</taxon>
        <taxon>PACMAD clade</taxon>
        <taxon>Panicoideae</taxon>
        <taxon>Panicodae</taxon>
        <taxon>Paniceae</taxon>
        <taxon>Cenchrinae</taxon>
        <taxon>Setaria</taxon>
    </lineage>
</organism>
<keyword evidence="2" id="KW-1185">Reference proteome</keyword>
<proteinExistence type="predicted"/>
<accession>A0A4U6V559</accession>
<dbReference type="InterPro" id="IPR052965">
    <property type="entry name" value="Pigment-catalase-like"/>
</dbReference>
<dbReference type="AlphaFoldDB" id="A0A4U6V559"/>
<evidence type="ECO:0000313" key="1">
    <source>
        <dbReference type="EMBL" id="TKW24208.1"/>
    </source>
</evidence>
<protein>
    <recommendedName>
        <fullName evidence="3">Desiccation-related protein PCC13-62</fullName>
    </recommendedName>
</protein>
<dbReference type="Pfam" id="PF13668">
    <property type="entry name" value="Ferritin_2"/>
    <property type="match status" value="1"/>
</dbReference>
<dbReference type="PANTHER" id="PTHR31694:SF26">
    <property type="entry name" value="OS05G0151100 PROTEIN"/>
    <property type="match status" value="1"/>
</dbReference>